<evidence type="ECO:0000313" key="6">
    <source>
        <dbReference type="Proteomes" id="UP001174997"/>
    </source>
</evidence>
<sequence length="1196" mass="135074">MSLVLAGATRTKAEDQLRHAVAQFSKDLNLQQQKTLASYKLDASHSPPSIDDVVRITTEIDLEISQHKLLRGRCFGTRFFNILESVQKYAALGDVVVGGSQNLIACGVWSIVRFSLLLMASFSSYVEQLSELLMNIGRSCPRYHEMTLLYPQSRSLRSNMCEYFTVIVRLCHQFLNFTKLSSIQQMKFFLTDQQMKGVQGELGKWAVSIKEEVTLLGHQSIEEQGSRLKAFMKSDKARQSEKAKIRVLNHLSRYDYQSTWKELRKAGSTTLLQNSSPYQSWKSSEVSTLICLGKLGSGKSVLLANIVADLSLNVGSAKHTVVYFFCRHDIRESLKAHTIIGSIIRQLLTRVSGFTEIEHLMDQSLVLGVDFDTGCLMLEKAFPTSLRAYIIVDGLDECDRTEREILYSHLQTRQSKFSLRICFFLRLEPDTSLGACKAQFKKPYSLLLQDENEDITNFIERELERLIRSKRLTLGDPTLIIEIADALIRGAQGMFLWVALQIAALCDEKTDADIRHALTDLPKDLHGTFSRILEKASKTGKKYQTRVLKTLISVYRPLTTEELREALGVVPGNRIWNPEQHINNIYSVLESCGSLVMVDEESFTVRFVHQSVVQFLVGGFKDSGQSIIAREDAAKSTGDLVMTYLSYDSFQSQVSTVMPQIPMGAAPSKIIHSMGISQSVSDLAVRLLRTRKQPDFDMARVIAENRKPLSQHHHPFYAYVKENWQQHSTHISSNNPVMCELLLQAVRQELKLEEDKELLSWALTHKHEPLIRALNKGAEISQILLDAMSKGDKAMVKGLLNAIKIQWEEKACQHTLWRGLVSLQDHWITNHLLEQTVVKQDCLDPPILSELMAIAFRQNNTSVVQSLFRHKAVIAEWILIQNVDVEHRDALGRSLLYDASCNHPVRVAEFLLGVGARVDSQEKEYGETPLLAATRLNRFQIVQLLVNKGANVDAMDIFEDSVLIKAVEMDAWKTVEFLLMKGANQHIPGRCGLTAFMQAIRLGDRWSEKPVRIEMMLRMGGSGGDIASKGRTALSYAAEYGEREVVEHLLRWNPNIDQVDDHQRTALTYAAECGYREIVELLVYRNASQDIPDIAGRTASHYAIDNNHQEVADILANGLDPERMNTLKHANIPLPARFVAGQNIFEVLPELPTTGHRHDNYNLPSTALRFEMEGNEILEIDGREIPFRVTGRGLQC</sequence>
<feature type="repeat" description="ANK" evidence="2">
    <location>
        <begin position="1062"/>
        <end position="1094"/>
    </location>
</feature>
<name>A0AA40D8W2_9PEZI</name>
<feature type="repeat" description="ANK" evidence="2">
    <location>
        <begin position="1029"/>
        <end position="1061"/>
    </location>
</feature>
<dbReference type="Gene3D" id="1.25.40.20">
    <property type="entry name" value="Ankyrin repeat-containing domain"/>
    <property type="match status" value="1"/>
</dbReference>
<dbReference type="Gene3D" id="3.40.50.300">
    <property type="entry name" value="P-loop containing nucleotide triphosphate hydrolases"/>
    <property type="match status" value="1"/>
</dbReference>
<dbReference type="Pfam" id="PF12796">
    <property type="entry name" value="Ank_2"/>
    <property type="match status" value="2"/>
</dbReference>
<feature type="repeat" description="ANK" evidence="2">
    <location>
        <begin position="925"/>
        <end position="957"/>
    </location>
</feature>
<evidence type="ECO:0000313" key="5">
    <source>
        <dbReference type="EMBL" id="KAK0667584.1"/>
    </source>
</evidence>
<dbReference type="Pfam" id="PF24883">
    <property type="entry name" value="NPHP3_N"/>
    <property type="match status" value="1"/>
</dbReference>
<evidence type="ECO:0000256" key="1">
    <source>
        <dbReference type="ARBA" id="ARBA00022737"/>
    </source>
</evidence>
<dbReference type="InterPro" id="IPR027417">
    <property type="entry name" value="P-loop_NTPase"/>
</dbReference>
<dbReference type="InterPro" id="IPR036770">
    <property type="entry name" value="Ankyrin_rpt-contain_sf"/>
</dbReference>
<dbReference type="SMART" id="SM00248">
    <property type="entry name" value="ANK"/>
    <property type="match status" value="8"/>
</dbReference>
<dbReference type="Pfam" id="PF22939">
    <property type="entry name" value="WHD_GPIID"/>
    <property type="match status" value="1"/>
</dbReference>
<dbReference type="EMBL" id="JAULSY010000069">
    <property type="protein sequence ID" value="KAK0667584.1"/>
    <property type="molecule type" value="Genomic_DNA"/>
</dbReference>
<proteinExistence type="predicted"/>
<protein>
    <recommendedName>
        <fullName evidence="7">NACHT domain-containing protein</fullName>
    </recommendedName>
</protein>
<dbReference type="PROSITE" id="PS50088">
    <property type="entry name" value="ANK_REPEAT"/>
    <property type="match status" value="3"/>
</dbReference>
<organism evidence="5 6">
    <name type="scientific">Cercophora samala</name>
    <dbReference type="NCBI Taxonomy" id="330535"/>
    <lineage>
        <taxon>Eukaryota</taxon>
        <taxon>Fungi</taxon>
        <taxon>Dikarya</taxon>
        <taxon>Ascomycota</taxon>
        <taxon>Pezizomycotina</taxon>
        <taxon>Sordariomycetes</taxon>
        <taxon>Sordariomycetidae</taxon>
        <taxon>Sordariales</taxon>
        <taxon>Lasiosphaeriaceae</taxon>
        <taxon>Cercophora</taxon>
    </lineage>
</organism>
<dbReference type="InterPro" id="IPR002110">
    <property type="entry name" value="Ankyrin_rpt"/>
</dbReference>
<dbReference type="InterPro" id="IPR056884">
    <property type="entry name" value="NPHP3-like_N"/>
</dbReference>
<feature type="domain" description="Nephrocystin 3-like N-terminal" evidence="4">
    <location>
        <begin position="271"/>
        <end position="423"/>
    </location>
</feature>
<dbReference type="SUPFAM" id="SSF48403">
    <property type="entry name" value="Ankyrin repeat"/>
    <property type="match status" value="1"/>
</dbReference>
<dbReference type="InterPro" id="IPR054471">
    <property type="entry name" value="GPIID_WHD"/>
</dbReference>
<evidence type="ECO:0000259" key="4">
    <source>
        <dbReference type="Pfam" id="PF24883"/>
    </source>
</evidence>
<dbReference type="PANTHER" id="PTHR10039">
    <property type="entry name" value="AMELOGENIN"/>
    <property type="match status" value="1"/>
</dbReference>
<feature type="domain" description="GPI inositol-deacylase winged helix" evidence="3">
    <location>
        <begin position="538"/>
        <end position="619"/>
    </location>
</feature>
<reference evidence="5" key="1">
    <citation type="submission" date="2023-06" db="EMBL/GenBank/DDBJ databases">
        <title>Genome-scale phylogeny and comparative genomics of the fungal order Sordariales.</title>
        <authorList>
            <consortium name="Lawrence Berkeley National Laboratory"/>
            <person name="Hensen N."/>
            <person name="Bonometti L."/>
            <person name="Westerberg I."/>
            <person name="Brannstrom I.O."/>
            <person name="Guillou S."/>
            <person name="Cros-Aarteil S."/>
            <person name="Calhoun S."/>
            <person name="Haridas S."/>
            <person name="Kuo A."/>
            <person name="Mondo S."/>
            <person name="Pangilinan J."/>
            <person name="Riley R."/>
            <person name="Labutti K."/>
            <person name="Andreopoulos B."/>
            <person name="Lipzen A."/>
            <person name="Chen C."/>
            <person name="Yanf M."/>
            <person name="Daum C."/>
            <person name="Ng V."/>
            <person name="Clum A."/>
            <person name="Steindorff A."/>
            <person name="Ohm R."/>
            <person name="Martin F."/>
            <person name="Silar P."/>
            <person name="Natvig D."/>
            <person name="Lalanne C."/>
            <person name="Gautier V."/>
            <person name="Ament-Velasquez S.L."/>
            <person name="Kruys A."/>
            <person name="Hutchinson M.I."/>
            <person name="Powell A.J."/>
            <person name="Barry K."/>
            <person name="Miller A.N."/>
            <person name="Grigoriev I.V."/>
            <person name="Debuchy R."/>
            <person name="Gladieux P."/>
            <person name="Thoren M.H."/>
            <person name="Johannesson H."/>
        </authorList>
    </citation>
    <scope>NUCLEOTIDE SEQUENCE</scope>
    <source>
        <strain evidence="5">CBS 307.81</strain>
    </source>
</reference>
<dbReference type="PROSITE" id="PS50297">
    <property type="entry name" value="ANK_REP_REGION"/>
    <property type="match status" value="2"/>
</dbReference>
<accession>A0AA40D8W2</accession>
<dbReference type="SUPFAM" id="SSF52540">
    <property type="entry name" value="P-loop containing nucleoside triphosphate hydrolases"/>
    <property type="match status" value="1"/>
</dbReference>
<keyword evidence="1" id="KW-0677">Repeat</keyword>
<evidence type="ECO:0000259" key="3">
    <source>
        <dbReference type="Pfam" id="PF22939"/>
    </source>
</evidence>
<comment type="caution">
    <text evidence="5">The sequence shown here is derived from an EMBL/GenBank/DDBJ whole genome shotgun (WGS) entry which is preliminary data.</text>
</comment>
<evidence type="ECO:0000256" key="2">
    <source>
        <dbReference type="PROSITE-ProRule" id="PRU00023"/>
    </source>
</evidence>
<evidence type="ECO:0008006" key="7">
    <source>
        <dbReference type="Google" id="ProtNLM"/>
    </source>
</evidence>
<dbReference type="PANTHER" id="PTHR10039:SF10">
    <property type="entry name" value="NACHT DOMAIN-CONTAINING PROTEIN"/>
    <property type="match status" value="1"/>
</dbReference>
<keyword evidence="6" id="KW-1185">Reference proteome</keyword>
<dbReference type="Proteomes" id="UP001174997">
    <property type="component" value="Unassembled WGS sequence"/>
</dbReference>
<dbReference type="AlphaFoldDB" id="A0AA40D8W2"/>
<gene>
    <name evidence="5" type="ORF">QBC41DRAFT_134680</name>
</gene>
<keyword evidence="2" id="KW-0040">ANK repeat</keyword>